<dbReference type="InterPro" id="IPR050298">
    <property type="entry name" value="Gram-neg_bact_OMP"/>
</dbReference>
<dbReference type="Proteomes" id="UP001149400">
    <property type="component" value="Unassembled WGS sequence"/>
</dbReference>
<evidence type="ECO:0000313" key="7">
    <source>
        <dbReference type="Proteomes" id="UP001149400"/>
    </source>
</evidence>
<name>A0ABT5R1T1_9GAMM</name>
<sequence length="310" mass="33421">MNKTFIALAVAALASTSVSAAEVFNDGTSSMAIGGRAEARAAIQDGDMADNSRVRLNFLGTTAIGEGAYGVGFFEREFKSDESADENRYIFAGIGTEYGLVTYGLNDGSLGMITDFTDIMSYHGAVASSKIDVADRTSNNIAYKGEFGGLTVKANYVGENDDVKKGYSLGAVYAMENGLAMALGYADQDNLTKDTESQLEAAVSYTMGDIYVAALYKDGENKTSGVKEDLTGYEFAAAYTMGQTKFTTTYGKAETESKDTADSIAIDATHFFNSNFRTYVSYNFNLLNENEVATKIQAEDEMVFGLRYDF</sequence>
<dbReference type="CDD" id="cd00342">
    <property type="entry name" value="gram_neg_porins"/>
    <property type="match status" value="1"/>
</dbReference>
<proteinExistence type="predicted"/>
<dbReference type="InterPro" id="IPR033900">
    <property type="entry name" value="Gram_neg_porin_domain"/>
</dbReference>
<dbReference type="Gene3D" id="2.40.160.10">
    <property type="entry name" value="Porin"/>
    <property type="match status" value="1"/>
</dbReference>
<keyword evidence="2 4" id="KW-0732">Signal</keyword>
<feature type="signal peptide" evidence="4">
    <location>
        <begin position="1"/>
        <end position="20"/>
    </location>
</feature>
<evidence type="ECO:0000313" key="6">
    <source>
        <dbReference type="EMBL" id="MDD1794115.1"/>
    </source>
</evidence>
<keyword evidence="7" id="KW-1185">Reference proteome</keyword>
<reference evidence="6" key="1">
    <citation type="submission" date="2021-12" db="EMBL/GenBank/DDBJ databases">
        <title>Enterovibrio ZSDZ35 sp. nov. and Enterovibrio ZSDZ42 sp. nov., isolated from coastal seawater in Qingdao.</title>
        <authorList>
            <person name="Zhang P."/>
        </authorList>
    </citation>
    <scope>NUCLEOTIDE SEQUENCE</scope>
    <source>
        <strain evidence="6">ZSDZ42</strain>
    </source>
</reference>
<dbReference type="SUPFAM" id="SSF56935">
    <property type="entry name" value="Porins"/>
    <property type="match status" value="1"/>
</dbReference>
<evidence type="ECO:0000259" key="5">
    <source>
        <dbReference type="Pfam" id="PF13609"/>
    </source>
</evidence>
<gene>
    <name evidence="6" type="ORF">LRP50_13320</name>
</gene>
<evidence type="ECO:0000256" key="3">
    <source>
        <dbReference type="ARBA" id="ARBA00023136"/>
    </source>
</evidence>
<accession>A0ABT5R1T1</accession>
<organism evidence="6 7">
    <name type="scientific">Enterovibrio gelatinilyticus</name>
    <dbReference type="NCBI Taxonomy" id="2899819"/>
    <lineage>
        <taxon>Bacteria</taxon>
        <taxon>Pseudomonadati</taxon>
        <taxon>Pseudomonadota</taxon>
        <taxon>Gammaproteobacteria</taxon>
        <taxon>Vibrionales</taxon>
        <taxon>Vibrionaceae</taxon>
        <taxon>Enterovibrio</taxon>
    </lineage>
</organism>
<dbReference type="Pfam" id="PF13609">
    <property type="entry name" value="Porin_4"/>
    <property type="match status" value="1"/>
</dbReference>
<evidence type="ECO:0000256" key="1">
    <source>
        <dbReference type="ARBA" id="ARBA00004571"/>
    </source>
</evidence>
<feature type="domain" description="Porin" evidence="5">
    <location>
        <begin position="7"/>
        <end position="285"/>
    </location>
</feature>
<evidence type="ECO:0000256" key="4">
    <source>
        <dbReference type="SAM" id="SignalP"/>
    </source>
</evidence>
<dbReference type="InterPro" id="IPR023614">
    <property type="entry name" value="Porin_dom_sf"/>
</dbReference>
<keyword evidence="3" id="KW-0472">Membrane</keyword>
<comment type="caution">
    <text evidence="6">The sequence shown here is derived from an EMBL/GenBank/DDBJ whole genome shotgun (WGS) entry which is preliminary data.</text>
</comment>
<comment type="subcellular location">
    <subcellularLocation>
        <location evidence="1">Cell outer membrane</location>
        <topology evidence="1">Multi-pass membrane protein</topology>
    </subcellularLocation>
</comment>
<dbReference type="PANTHER" id="PTHR34501:SF2">
    <property type="entry name" value="OUTER MEMBRANE PORIN F-RELATED"/>
    <property type="match status" value="1"/>
</dbReference>
<feature type="chain" id="PRO_5046547991" evidence="4">
    <location>
        <begin position="21"/>
        <end position="310"/>
    </location>
</feature>
<dbReference type="EMBL" id="JAJUBC010000014">
    <property type="protein sequence ID" value="MDD1794115.1"/>
    <property type="molecule type" value="Genomic_DNA"/>
</dbReference>
<evidence type="ECO:0000256" key="2">
    <source>
        <dbReference type="ARBA" id="ARBA00022729"/>
    </source>
</evidence>
<dbReference type="PANTHER" id="PTHR34501">
    <property type="entry name" value="PROTEIN YDDL-RELATED"/>
    <property type="match status" value="1"/>
</dbReference>
<protein>
    <submittedName>
        <fullName evidence="6">Porin</fullName>
    </submittedName>
</protein>
<dbReference type="RefSeq" id="WP_274164953.1">
    <property type="nucleotide sequence ID" value="NZ_JAJUBC010000014.1"/>
</dbReference>